<dbReference type="InterPro" id="IPR002809">
    <property type="entry name" value="EMC3/TMCO1"/>
</dbReference>
<evidence type="ECO:0000256" key="10">
    <source>
        <dbReference type="ARBA" id="ARBA00023054"/>
    </source>
</evidence>
<evidence type="ECO:0000256" key="4">
    <source>
        <dbReference type="ARBA" id="ARBA00022568"/>
    </source>
</evidence>
<keyword evidence="6 15" id="KW-0812">Transmembrane</keyword>
<keyword evidence="3" id="KW-0813">Transport</keyword>
<protein>
    <recommendedName>
        <fullName evidence="17">Calcium load-activated calcium channel</fullName>
    </recommendedName>
</protein>
<keyword evidence="8" id="KW-0106">Calcium</keyword>
<dbReference type="EMBL" id="HBHU01012813">
    <property type="protein sequence ID" value="CAE0027154.1"/>
    <property type="molecule type" value="Transcribed_RNA"/>
</dbReference>
<keyword evidence="4" id="KW-0109">Calcium transport</keyword>
<keyword evidence="12 15" id="KW-0472">Membrane</keyword>
<dbReference type="GO" id="GO:0032469">
    <property type="term" value="P:endoplasmic reticulum calcium ion homeostasis"/>
    <property type="evidence" value="ECO:0007669"/>
    <property type="project" value="InterPro"/>
</dbReference>
<sequence length="184" mass="20819">MVYSWDCVNVVAFSVAGTLLCEFLSWLLIYRKSTYRQLVNSIKRTGTKLEQLKAENAGLENMSKSQKKKEDRLKELLKQDSFDLQKSKMTATVLTSVALLVLYSVTSKSFSGKVVAKLPFQAFWPIKGATQRGIETEDLTDCAMTYIYVVCSAGLRPNIQKLLGFTPPRQMSTQNPFEPKQEEE</sequence>
<keyword evidence="7" id="KW-0256">Endoplasmic reticulum</keyword>
<keyword evidence="10 14" id="KW-0175">Coiled coil</keyword>
<evidence type="ECO:0000256" key="2">
    <source>
        <dbReference type="ARBA" id="ARBA00006537"/>
    </source>
</evidence>
<evidence type="ECO:0000256" key="14">
    <source>
        <dbReference type="SAM" id="Coils"/>
    </source>
</evidence>
<dbReference type="Pfam" id="PF01956">
    <property type="entry name" value="EMC3_TMCO1"/>
    <property type="match status" value="1"/>
</dbReference>
<dbReference type="PANTHER" id="PTHR20917:SF0">
    <property type="entry name" value="CALCIUM LOAD-ACTIVATED CALCIUM CHANNEL"/>
    <property type="match status" value="1"/>
</dbReference>
<evidence type="ECO:0000256" key="9">
    <source>
        <dbReference type="ARBA" id="ARBA00022989"/>
    </source>
</evidence>
<evidence type="ECO:0000256" key="5">
    <source>
        <dbReference type="ARBA" id="ARBA00022673"/>
    </source>
</evidence>
<comment type="similarity">
    <text evidence="2">Belongs to the TMCO1 family.</text>
</comment>
<keyword evidence="5" id="KW-0107">Calcium channel</keyword>
<evidence type="ECO:0008006" key="17">
    <source>
        <dbReference type="Google" id="ProtNLM"/>
    </source>
</evidence>
<dbReference type="PANTHER" id="PTHR20917">
    <property type="entry name" value="PNAS-RELATED"/>
    <property type="match status" value="1"/>
</dbReference>
<evidence type="ECO:0000256" key="11">
    <source>
        <dbReference type="ARBA" id="ARBA00023065"/>
    </source>
</evidence>
<accession>A0A7S3E4K0</accession>
<gene>
    <name evidence="16" type="ORF">CLAU1311_LOCUS8349</name>
</gene>
<reference evidence="16" key="1">
    <citation type="submission" date="2021-01" db="EMBL/GenBank/DDBJ databases">
        <authorList>
            <person name="Corre E."/>
            <person name="Pelletier E."/>
            <person name="Niang G."/>
            <person name="Scheremetjew M."/>
            <person name="Finn R."/>
            <person name="Kale V."/>
            <person name="Holt S."/>
            <person name="Cochrane G."/>
            <person name="Meng A."/>
            <person name="Brown T."/>
            <person name="Cohen L."/>
        </authorList>
    </citation>
    <scope>NUCLEOTIDE SEQUENCE</scope>
    <source>
        <strain evidence="16">RCC856</strain>
    </source>
</reference>
<evidence type="ECO:0000313" key="16">
    <source>
        <dbReference type="EMBL" id="CAE0027154.1"/>
    </source>
</evidence>
<evidence type="ECO:0000256" key="7">
    <source>
        <dbReference type="ARBA" id="ARBA00022824"/>
    </source>
</evidence>
<dbReference type="GO" id="GO:0005262">
    <property type="term" value="F:calcium channel activity"/>
    <property type="evidence" value="ECO:0007669"/>
    <property type="project" value="UniProtKB-KW"/>
</dbReference>
<evidence type="ECO:0000256" key="6">
    <source>
        <dbReference type="ARBA" id="ARBA00022692"/>
    </source>
</evidence>
<keyword evidence="13" id="KW-0407">Ion channel</keyword>
<evidence type="ECO:0000256" key="12">
    <source>
        <dbReference type="ARBA" id="ARBA00023136"/>
    </source>
</evidence>
<evidence type="ECO:0000256" key="3">
    <source>
        <dbReference type="ARBA" id="ARBA00022448"/>
    </source>
</evidence>
<keyword evidence="9 15" id="KW-1133">Transmembrane helix</keyword>
<feature type="transmembrane region" description="Helical" evidence="15">
    <location>
        <begin position="12"/>
        <end position="30"/>
    </location>
</feature>
<dbReference type="InterPro" id="IPR008559">
    <property type="entry name" value="TMCO1"/>
</dbReference>
<proteinExistence type="inferred from homology"/>
<name>A0A7S3E4K0_9CHLO</name>
<feature type="coiled-coil region" evidence="14">
    <location>
        <begin position="35"/>
        <end position="79"/>
    </location>
</feature>
<dbReference type="SMART" id="SM01415">
    <property type="entry name" value="DUF106"/>
    <property type="match status" value="1"/>
</dbReference>
<evidence type="ECO:0000256" key="1">
    <source>
        <dbReference type="ARBA" id="ARBA00004477"/>
    </source>
</evidence>
<evidence type="ECO:0000256" key="15">
    <source>
        <dbReference type="SAM" id="Phobius"/>
    </source>
</evidence>
<dbReference type="GO" id="GO:0005789">
    <property type="term" value="C:endoplasmic reticulum membrane"/>
    <property type="evidence" value="ECO:0007669"/>
    <property type="project" value="UniProtKB-SubCell"/>
</dbReference>
<comment type="subcellular location">
    <subcellularLocation>
        <location evidence="1">Endoplasmic reticulum membrane</location>
        <topology evidence="1">Multi-pass membrane protein</topology>
    </subcellularLocation>
</comment>
<dbReference type="AlphaFoldDB" id="A0A7S3E4K0"/>
<evidence type="ECO:0000256" key="8">
    <source>
        <dbReference type="ARBA" id="ARBA00022837"/>
    </source>
</evidence>
<keyword evidence="11" id="KW-0406">Ion transport</keyword>
<evidence type="ECO:0000256" key="13">
    <source>
        <dbReference type="ARBA" id="ARBA00023303"/>
    </source>
</evidence>
<organism evidence="16">
    <name type="scientific">Chloropicon laureae</name>
    <dbReference type="NCBI Taxonomy" id="464258"/>
    <lineage>
        <taxon>Eukaryota</taxon>
        <taxon>Viridiplantae</taxon>
        <taxon>Chlorophyta</taxon>
        <taxon>Chloropicophyceae</taxon>
        <taxon>Chloropicales</taxon>
        <taxon>Chloropicaceae</taxon>
        <taxon>Chloropicon</taxon>
    </lineage>
</organism>